<sequence>MSKTIYLASNSPRRWALLQQLGINLIRVEGEVDETPYQNEEASAYCLRIALAKNQAAQAEHSRRSLANYPIVTADTTVSIHNQILGKPKDQDEAFQMLKLLSGKTHQVFTAVCVSYNQQQFSRLQTSDVIFKKITEEEIRAYIATGEPMDKAGAYGIQGLGGIFVQHLAGSFTGVMGLPIAETAELLKRCNLSLL</sequence>
<keyword evidence="4" id="KW-0963">Cytoplasm</keyword>
<keyword evidence="2 4" id="KW-0378">Hydrolase</keyword>
<comment type="catalytic activity">
    <reaction evidence="4">
        <text>UTP + H2O = UMP + diphosphate + H(+)</text>
        <dbReference type="Rhea" id="RHEA:29395"/>
        <dbReference type="ChEBI" id="CHEBI:15377"/>
        <dbReference type="ChEBI" id="CHEBI:15378"/>
        <dbReference type="ChEBI" id="CHEBI:33019"/>
        <dbReference type="ChEBI" id="CHEBI:46398"/>
        <dbReference type="ChEBI" id="CHEBI:57865"/>
        <dbReference type="EC" id="3.6.1.9"/>
    </reaction>
</comment>
<proteinExistence type="inferred from homology"/>
<organism evidence="5 6">
    <name type="scientific">Rodentibacter caecimuris</name>
    <dbReference type="NCBI Taxonomy" id="1796644"/>
    <lineage>
        <taxon>Bacteria</taxon>
        <taxon>Pseudomonadati</taxon>
        <taxon>Pseudomonadota</taxon>
        <taxon>Gammaproteobacteria</taxon>
        <taxon>Pasteurellales</taxon>
        <taxon>Pasteurellaceae</taxon>
        <taxon>Rodentibacter</taxon>
    </lineage>
</organism>
<comment type="similarity">
    <text evidence="4">Belongs to the Maf family. YhdE subfamily.</text>
</comment>
<keyword evidence="3 4" id="KW-0546">Nucleotide metabolism</keyword>
<comment type="function">
    <text evidence="4">Nucleoside triphosphate pyrophosphatase that hydrolyzes dTTP and UTP. May have a dual role in cell division arrest and in preventing the incorporation of modified nucleotides into cellular nucleic acids.</text>
</comment>
<feature type="site" description="Important for substrate specificity" evidence="4">
    <location>
        <position position="76"/>
    </location>
</feature>
<evidence type="ECO:0000256" key="3">
    <source>
        <dbReference type="ARBA" id="ARBA00023080"/>
    </source>
</evidence>
<accession>A0ABX3KZQ8</accession>
<evidence type="ECO:0000256" key="4">
    <source>
        <dbReference type="HAMAP-Rule" id="MF_00528"/>
    </source>
</evidence>
<dbReference type="SUPFAM" id="SSF52972">
    <property type="entry name" value="ITPase-like"/>
    <property type="match status" value="1"/>
</dbReference>
<keyword evidence="6" id="KW-1185">Reference proteome</keyword>
<comment type="catalytic activity">
    <reaction evidence="4">
        <text>dTTP + H2O = dTMP + diphosphate + H(+)</text>
        <dbReference type="Rhea" id="RHEA:28534"/>
        <dbReference type="ChEBI" id="CHEBI:15377"/>
        <dbReference type="ChEBI" id="CHEBI:15378"/>
        <dbReference type="ChEBI" id="CHEBI:33019"/>
        <dbReference type="ChEBI" id="CHEBI:37568"/>
        <dbReference type="ChEBI" id="CHEBI:63528"/>
        <dbReference type="EC" id="3.6.1.9"/>
    </reaction>
</comment>
<name>A0ABX3KZQ8_9PAST</name>
<comment type="subcellular location">
    <subcellularLocation>
        <location evidence="4">Cytoplasm</location>
    </subcellularLocation>
</comment>
<dbReference type="EC" id="3.6.1.9" evidence="4"/>
<dbReference type="InterPro" id="IPR003697">
    <property type="entry name" value="Maf-like"/>
</dbReference>
<dbReference type="EMBL" id="MLAA01000009">
    <property type="protein sequence ID" value="OOF70604.1"/>
    <property type="molecule type" value="Genomic_DNA"/>
</dbReference>
<evidence type="ECO:0000313" key="6">
    <source>
        <dbReference type="Proteomes" id="UP000188820"/>
    </source>
</evidence>
<comment type="caution">
    <text evidence="5">The sequence shown here is derived from an EMBL/GenBank/DDBJ whole genome shotgun (WGS) entry which is preliminary data.</text>
</comment>
<dbReference type="Gene3D" id="3.90.950.10">
    <property type="match status" value="1"/>
</dbReference>
<dbReference type="Pfam" id="PF02545">
    <property type="entry name" value="Maf"/>
    <property type="match status" value="1"/>
</dbReference>
<dbReference type="NCBIfam" id="TIGR00172">
    <property type="entry name" value="maf"/>
    <property type="match status" value="1"/>
</dbReference>
<dbReference type="CDD" id="cd00555">
    <property type="entry name" value="Maf"/>
    <property type="match status" value="1"/>
</dbReference>
<dbReference type="Proteomes" id="UP000188820">
    <property type="component" value="Unassembled WGS sequence"/>
</dbReference>
<gene>
    <name evidence="5" type="ORF">BKG89_03070</name>
</gene>
<reference evidence="5 6" key="1">
    <citation type="submission" date="2016-10" db="EMBL/GenBank/DDBJ databases">
        <title>Rodentibacter gen. nov. and new species.</title>
        <authorList>
            <person name="Christensen H."/>
        </authorList>
    </citation>
    <scope>NUCLEOTIDE SEQUENCE [LARGE SCALE GENOMIC DNA]</scope>
    <source>
        <strain evidence="5 6">1998236014</strain>
    </source>
</reference>
<protein>
    <recommendedName>
        <fullName evidence="4">dTTP/UTP pyrophosphatase</fullName>
        <shortName evidence="4">dTTPase/UTPase</shortName>
        <ecNumber evidence="4">3.6.1.9</ecNumber>
    </recommendedName>
    <alternativeName>
        <fullName evidence="4">Nucleoside triphosphate pyrophosphatase</fullName>
    </alternativeName>
    <alternativeName>
        <fullName evidence="4">Nucleotide pyrophosphatase</fullName>
        <shortName evidence="4">Nucleotide PPase</shortName>
    </alternativeName>
</protein>
<dbReference type="HAMAP" id="MF_00528">
    <property type="entry name" value="Maf"/>
    <property type="match status" value="1"/>
</dbReference>
<dbReference type="PANTHER" id="PTHR43213:SF5">
    <property type="entry name" value="BIFUNCTIONAL DTTP_UTP PYROPHOSPHATASE_METHYLTRANSFERASE PROTEIN-RELATED"/>
    <property type="match status" value="1"/>
</dbReference>
<comment type="cofactor">
    <cofactor evidence="1 4">
        <name>a divalent metal cation</name>
        <dbReference type="ChEBI" id="CHEBI:60240"/>
    </cofactor>
</comment>
<evidence type="ECO:0000256" key="1">
    <source>
        <dbReference type="ARBA" id="ARBA00001968"/>
    </source>
</evidence>
<feature type="site" description="Important for substrate specificity" evidence="4">
    <location>
        <position position="13"/>
    </location>
</feature>
<comment type="caution">
    <text evidence="4">Lacks conserved residue(s) required for the propagation of feature annotation.</text>
</comment>
<evidence type="ECO:0000313" key="5">
    <source>
        <dbReference type="EMBL" id="OOF70604.1"/>
    </source>
</evidence>
<dbReference type="RefSeq" id="WP_077462726.1">
    <property type="nucleotide sequence ID" value="NZ_MLAA01000009.1"/>
</dbReference>
<dbReference type="InterPro" id="IPR029001">
    <property type="entry name" value="ITPase-like_fam"/>
</dbReference>
<evidence type="ECO:0000256" key="2">
    <source>
        <dbReference type="ARBA" id="ARBA00022801"/>
    </source>
</evidence>
<feature type="active site" description="Proton acceptor" evidence="4">
    <location>
        <position position="75"/>
    </location>
</feature>
<dbReference type="PIRSF" id="PIRSF006305">
    <property type="entry name" value="Maf"/>
    <property type="match status" value="1"/>
</dbReference>
<dbReference type="PANTHER" id="PTHR43213">
    <property type="entry name" value="BIFUNCTIONAL DTTP/UTP PYROPHOSPHATASE/METHYLTRANSFERASE PROTEIN-RELATED"/>
    <property type="match status" value="1"/>
</dbReference>
<feature type="site" description="Important for substrate specificity" evidence="4">
    <location>
        <position position="158"/>
    </location>
</feature>